<dbReference type="Pfam" id="PF07714">
    <property type="entry name" value="PK_Tyr_Ser-Thr"/>
    <property type="match status" value="1"/>
</dbReference>
<feature type="signal peptide" evidence="19">
    <location>
        <begin position="1"/>
        <end position="25"/>
    </location>
</feature>
<evidence type="ECO:0000256" key="15">
    <source>
        <dbReference type="PROSITE-ProRule" id="PRU10141"/>
    </source>
</evidence>
<evidence type="ECO:0000256" key="7">
    <source>
        <dbReference type="ARBA" id="ARBA00022777"/>
    </source>
</evidence>
<evidence type="ECO:0000256" key="9">
    <source>
        <dbReference type="ARBA" id="ARBA00022989"/>
    </source>
</evidence>
<dbReference type="FunFam" id="1.10.510.10:FF:000341">
    <property type="entry name" value="Tyrosine-protein kinase receptor"/>
    <property type="match status" value="1"/>
</dbReference>
<feature type="chain" id="PRO_5034422102" description="Tyrosine-protein kinase receptor" evidence="19">
    <location>
        <begin position="26"/>
        <end position="1432"/>
    </location>
</feature>
<dbReference type="InterPro" id="IPR003961">
    <property type="entry name" value="FN3_dom"/>
</dbReference>
<keyword evidence="6 15" id="KW-0547">Nucleotide-binding</keyword>
<evidence type="ECO:0000313" key="22">
    <source>
        <dbReference type="Ensembl" id="ENSEBUP00000013433.1"/>
    </source>
</evidence>
<dbReference type="SUPFAM" id="SSF56112">
    <property type="entry name" value="Protein kinase-like (PK-like)"/>
    <property type="match status" value="1"/>
</dbReference>
<dbReference type="Pfam" id="PF00041">
    <property type="entry name" value="fn3"/>
    <property type="match status" value="1"/>
</dbReference>
<feature type="transmembrane region" description="Helical" evidence="18">
    <location>
        <begin position="885"/>
        <end position="906"/>
    </location>
</feature>
<evidence type="ECO:0000313" key="23">
    <source>
        <dbReference type="Proteomes" id="UP000694388"/>
    </source>
</evidence>
<evidence type="ECO:0000259" key="20">
    <source>
        <dbReference type="PROSITE" id="PS50011"/>
    </source>
</evidence>
<dbReference type="Proteomes" id="UP000694388">
    <property type="component" value="Unplaced"/>
</dbReference>
<evidence type="ECO:0000256" key="3">
    <source>
        <dbReference type="ARBA" id="ARBA00022679"/>
    </source>
</evidence>
<dbReference type="GO" id="GO:0043235">
    <property type="term" value="C:receptor complex"/>
    <property type="evidence" value="ECO:0007669"/>
    <property type="project" value="TreeGrafter"/>
</dbReference>
<feature type="transmembrane region" description="Helical" evidence="18">
    <location>
        <begin position="845"/>
        <end position="864"/>
    </location>
</feature>
<sequence>MALGMRERIFVLVVLVLAWGKTLLGQNGWPKACRTRCDNFTQTTEGFWTCNKTSSLRPCIAGCTSRSLRPLTCNARCNSTFQDACEVRACRLGCSSALEDDQTPLGPRERDSEYALNATDQRKSNNELLNESTIFASKASTLLIDEATCIEKLKFGNITGISVDVQGRMVYFVDRAALWGAVVKPPDVHDIRLVWNASTELPALDVSIDWLNRQLYVLSIGTVLRCELPNCPALSTILLLNTTATTITADPYNGFLFWLSSEGIFRTDLPSHAINGNCDSAACRTDHLVHSDAVTAMAIGFESRRVLYYNYSTGSIMAMSLNGTDVQEMRSLDSIKSKGQLLDFDHLRENRLILSFSTSVMLEEWNQLTKTYYYNEVIFFCHVLGSIGGPVAYFAPTAQPVPTPTKAPDEFQAWFGIDEVLLQWSKPIDDVAESAWQNWKYEVEVMNTSLTDQVLSTSLALQHRIEGLLPGSNYIFRVRAASAAGQGPWTANFSGQTLPPKVEGEEPFIWFSSGSGLWKTALGAHNVQTLVFTNVTITDLTWSNGFLYGSLSSGRVQMWSLNESHDLPVTVPKVNLTTAIAVDWLGNRFYWGDGESYKLVRMALPSGPSEVVIDETDGPVLDLALDAVNGHMYWTSGVHLRGAFLNGWSPVNFPVQHGVNISTLTVVLDHDSLYWLTQDSASSVSIFYVKLLSSGTTVPDKPTKLQFLDGDHDGGWGLSYYSARLVWMDAKGEIVVQSLLGNASRLPTVSDGLGYRSLTLVQPTLQPLPGGYSSKPLVVPSQIPSDSVHITGTSNQFNVSWAPSIEVEYGQVYYSLVMESLDPDTQTIRTNLDEPNFEVTKKLGLLPNTLFNVTIQAFTYWAMASPTTVTLRSPTQEQSQYKLRLVAVLGVLLAVIAVCCLAISIGCRCYSNIQNSDDKPTEKISGPIVNKTPYLIDNKDVGENDKTLSHSQTIITRSKIQYQEQLQDLLHLPWDNVILLESLGSGAFGEVFSGLACRIGGQDMETHVAVKTLHSEATDEEKVEFLKEAYTMSFFDHSNILRLLAVCLDHEPQCILLELMEGGDLLMYLREARSTQSHGVLLSMADLMQICLEVACGCSYLERLHFVHRDLASRNCLVSTPGYNPDSNRVVKIGDFGLARDIYRFDYYRKGGEGLLPVRWMAPESLQDGIFTIRSDVWAFGVLLWEIMSLGQQPYPARTNIEVLKFVVADGRLECPSNCPDAIYKLMASCWRTGADERPSFSFLLEELQTLVLSQLVLSEDNCIDSITYADFSDVNANLEISADATLIEEEMHGIDNPIWSPEQVMENGHSQQQNDTNAFCHYASTALIFEGKRSASPESHNTSWERFDHLEDVDLQDQPQENLCLGREQDKSSSGSTRDSENQLGGVQACDNPTVDVGVPLNYIVLNLGPGNSKRSSIASDYSLVESDSIL</sequence>
<dbReference type="CDD" id="cd00063">
    <property type="entry name" value="FN3"/>
    <property type="match status" value="1"/>
</dbReference>
<dbReference type="PRINTS" id="PR00109">
    <property type="entry name" value="TYRKINASE"/>
</dbReference>
<evidence type="ECO:0000256" key="17">
    <source>
        <dbReference type="SAM" id="MobiDB-lite"/>
    </source>
</evidence>
<feature type="region of interest" description="Disordered" evidence="17">
    <location>
        <begin position="1359"/>
        <end position="1392"/>
    </location>
</feature>
<dbReference type="SMART" id="SM00219">
    <property type="entry name" value="TyrKc"/>
    <property type="match status" value="1"/>
</dbReference>
<dbReference type="GO" id="GO:0007169">
    <property type="term" value="P:cell surface receptor protein tyrosine kinase signaling pathway"/>
    <property type="evidence" value="ECO:0007669"/>
    <property type="project" value="InterPro"/>
</dbReference>
<name>A0A8C4WVC8_EPTBU</name>
<dbReference type="PROSITE" id="PS00109">
    <property type="entry name" value="PROTEIN_KINASE_TYR"/>
    <property type="match status" value="1"/>
</dbReference>
<keyword evidence="7" id="KW-0418">Kinase</keyword>
<evidence type="ECO:0000259" key="21">
    <source>
        <dbReference type="PROSITE" id="PS50853"/>
    </source>
</evidence>
<dbReference type="InterPro" id="IPR050122">
    <property type="entry name" value="RTK"/>
</dbReference>
<keyword evidence="23" id="KW-1185">Reference proteome</keyword>
<dbReference type="SMART" id="SM00060">
    <property type="entry name" value="FN3"/>
    <property type="match status" value="2"/>
</dbReference>
<evidence type="ECO:0000256" key="5">
    <source>
        <dbReference type="ARBA" id="ARBA00022737"/>
    </source>
</evidence>
<reference evidence="22" key="2">
    <citation type="submission" date="2025-09" db="UniProtKB">
        <authorList>
            <consortium name="Ensembl"/>
        </authorList>
    </citation>
    <scope>IDENTIFICATION</scope>
</reference>
<evidence type="ECO:0000256" key="12">
    <source>
        <dbReference type="ARBA" id="ARBA00023170"/>
    </source>
</evidence>
<dbReference type="PROSITE" id="PS00239">
    <property type="entry name" value="RECEPTOR_TYR_KIN_II"/>
    <property type="match status" value="1"/>
</dbReference>
<feature type="domain" description="Fibronectin type-III" evidence="21">
    <location>
        <begin position="407"/>
        <end position="500"/>
    </location>
</feature>
<keyword evidence="10 18" id="KW-0472">Membrane</keyword>
<comment type="catalytic activity">
    <reaction evidence="14 16">
        <text>L-tyrosyl-[protein] + ATP = O-phospho-L-tyrosyl-[protein] + ADP + H(+)</text>
        <dbReference type="Rhea" id="RHEA:10596"/>
        <dbReference type="Rhea" id="RHEA-COMP:10136"/>
        <dbReference type="Rhea" id="RHEA-COMP:20101"/>
        <dbReference type="ChEBI" id="CHEBI:15378"/>
        <dbReference type="ChEBI" id="CHEBI:30616"/>
        <dbReference type="ChEBI" id="CHEBI:46858"/>
        <dbReference type="ChEBI" id="CHEBI:61978"/>
        <dbReference type="ChEBI" id="CHEBI:456216"/>
        <dbReference type="EC" id="2.7.10.1"/>
    </reaction>
</comment>
<dbReference type="InterPro" id="IPR013783">
    <property type="entry name" value="Ig-like_fold"/>
</dbReference>
<dbReference type="SUPFAM" id="SSF49265">
    <property type="entry name" value="Fibronectin type III"/>
    <property type="match status" value="2"/>
</dbReference>
<keyword evidence="8 15" id="KW-0067">ATP-binding</keyword>
<evidence type="ECO:0000256" key="11">
    <source>
        <dbReference type="ARBA" id="ARBA00023137"/>
    </source>
</evidence>
<dbReference type="GeneTree" id="ENSGT00940000160831"/>
<evidence type="ECO:0000256" key="6">
    <source>
        <dbReference type="ARBA" id="ARBA00022741"/>
    </source>
</evidence>
<dbReference type="EC" id="2.7.10.1" evidence="16"/>
<dbReference type="GO" id="GO:0005524">
    <property type="term" value="F:ATP binding"/>
    <property type="evidence" value="ECO:0007669"/>
    <property type="project" value="UniProtKB-UniRule"/>
</dbReference>
<keyword evidence="9 18" id="KW-1133">Transmembrane helix</keyword>
<dbReference type="Gene3D" id="3.30.200.20">
    <property type="entry name" value="Phosphorylase Kinase, domain 1"/>
    <property type="match status" value="1"/>
</dbReference>
<dbReference type="Gene3D" id="2.60.40.10">
    <property type="entry name" value="Immunoglobulins"/>
    <property type="match status" value="1"/>
</dbReference>
<dbReference type="PANTHER" id="PTHR24416">
    <property type="entry name" value="TYROSINE-PROTEIN KINASE RECEPTOR"/>
    <property type="match status" value="1"/>
</dbReference>
<dbReference type="InterPro" id="IPR020635">
    <property type="entry name" value="Tyr_kinase_cat_dom"/>
</dbReference>
<dbReference type="InterPro" id="IPR008266">
    <property type="entry name" value="Tyr_kinase_AS"/>
</dbReference>
<feature type="compositionally biased region" description="Polar residues" evidence="17">
    <location>
        <begin position="1373"/>
        <end position="1386"/>
    </location>
</feature>
<dbReference type="GO" id="GO:0032006">
    <property type="term" value="P:regulation of TOR signaling"/>
    <property type="evidence" value="ECO:0007669"/>
    <property type="project" value="TreeGrafter"/>
</dbReference>
<dbReference type="Ensembl" id="ENSEBUT00000014009.1">
    <property type="protein sequence ID" value="ENSEBUP00000013433.1"/>
    <property type="gene ID" value="ENSEBUG00000008408.1"/>
</dbReference>
<evidence type="ECO:0000256" key="10">
    <source>
        <dbReference type="ARBA" id="ARBA00023136"/>
    </source>
</evidence>
<dbReference type="InterPro" id="IPR017441">
    <property type="entry name" value="Protein_kinase_ATP_BS"/>
</dbReference>
<proteinExistence type="inferred from homology"/>
<feature type="binding site" evidence="15">
    <location>
        <position position="1011"/>
    </location>
    <ligand>
        <name>ATP</name>
        <dbReference type="ChEBI" id="CHEBI:30616"/>
    </ligand>
</feature>
<dbReference type="PROSITE" id="PS50011">
    <property type="entry name" value="PROTEIN_KINASE_DOM"/>
    <property type="match status" value="1"/>
</dbReference>
<comment type="subcellular location">
    <subcellularLocation>
        <location evidence="1">Membrane</location>
        <topology evidence="1">Single-pass type I membrane protein</topology>
    </subcellularLocation>
</comment>
<dbReference type="InterPro" id="IPR002011">
    <property type="entry name" value="Tyr_kinase_rcpt_2_CS"/>
</dbReference>
<feature type="domain" description="Fibronectin type-III" evidence="21">
    <location>
        <begin position="783"/>
        <end position="878"/>
    </location>
</feature>
<feature type="domain" description="Protein kinase" evidence="20">
    <location>
        <begin position="977"/>
        <end position="1252"/>
    </location>
</feature>
<keyword evidence="11" id="KW-0829">Tyrosine-protein kinase</keyword>
<keyword evidence="4 16" id="KW-0812">Transmembrane</keyword>
<keyword evidence="5" id="KW-0677">Repeat</keyword>
<dbReference type="GO" id="GO:0005886">
    <property type="term" value="C:plasma membrane"/>
    <property type="evidence" value="ECO:0007669"/>
    <property type="project" value="TreeGrafter"/>
</dbReference>
<evidence type="ECO:0000256" key="8">
    <source>
        <dbReference type="ARBA" id="ARBA00022840"/>
    </source>
</evidence>
<evidence type="ECO:0000256" key="2">
    <source>
        <dbReference type="ARBA" id="ARBA00022553"/>
    </source>
</evidence>
<dbReference type="InterPro" id="IPR000719">
    <property type="entry name" value="Prot_kinase_dom"/>
</dbReference>
<dbReference type="Gene3D" id="2.120.10.30">
    <property type="entry name" value="TolB, C-terminal domain"/>
    <property type="match status" value="2"/>
</dbReference>
<dbReference type="PROSITE" id="PS50853">
    <property type="entry name" value="FN3"/>
    <property type="match status" value="2"/>
</dbReference>
<dbReference type="InterPro" id="IPR001245">
    <property type="entry name" value="Ser-Thr/Tyr_kinase_cat_dom"/>
</dbReference>
<dbReference type="SUPFAM" id="SSF63825">
    <property type="entry name" value="YWTD domain"/>
    <property type="match status" value="2"/>
</dbReference>
<accession>A0A8C4WVC8</accession>
<keyword evidence="19" id="KW-0732">Signal</keyword>
<reference evidence="22" key="1">
    <citation type="submission" date="2025-08" db="UniProtKB">
        <authorList>
            <consortium name="Ensembl"/>
        </authorList>
    </citation>
    <scope>IDENTIFICATION</scope>
</reference>
<keyword evidence="2 16" id="KW-0597">Phosphoprotein</keyword>
<organism evidence="22 23">
    <name type="scientific">Eptatretus burgeri</name>
    <name type="common">Inshore hagfish</name>
    <dbReference type="NCBI Taxonomy" id="7764"/>
    <lineage>
        <taxon>Eukaryota</taxon>
        <taxon>Metazoa</taxon>
        <taxon>Chordata</taxon>
        <taxon>Craniata</taxon>
        <taxon>Vertebrata</taxon>
        <taxon>Cyclostomata</taxon>
        <taxon>Myxini</taxon>
        <taxon>Myxiniformes</taxon>
        <taxon>Myxinidae</taxon>
        <taxon>Eptatretinae</taxon>
        <taxon>Eptatretus</taxon>
    </lineage>
</organism>
<dbReference type="InterPro" id="IPR036116">
    <property type="entry name" value="FN3_sf"/>
</dbReference>
<keyword evidence="12 16" id="KW-0675">Receptor</keyword>
<keyword evidence="3" id="KW-0808">Transferase</keyword>
<dbReference type="PROSITE" id="PS00107">
    <property type="entry name" value="PROTEIN_KINASE_ATP"/>
    <property type="match status" value="1"/>
</dbReference>
<keyword evidence="13" id="KW-0325">Glycoprotein</keyword>
<protein>
    <recommendedName>
        <fullName evidence="16">Tyrosine-protein kinase receptor</fullName>
        <ecNumber evidence="16">2.7.10.1</ecNumber>
    </recommendedName>
</protein>
<evidence type="ECO:0000256" key="18">
    <source>
        <dbReference type="SAM" id="Phobius"/>
    </source>
</evidence>
<dbReference type="InterPro" id="IPR011042">
    <property type="entry name" value="6-blade_b-propeller_TolB-like"/>
</dbReference>
<dbReference type="Gene3D" id="1.10.510.10">
    <property type="entry name" value="Transferase(Phosphotransferase) domain 1"/>
    <property type="match status" value="1"/>
</dbReference>
<evidence type="ECO:0000256" key="4">
    <source>
        <dbReference type="ARBA" id="ARBA00022692"/>
    </source>
</evidence>
<comment type="similarity">
    <text evidence="16">Belongs to the protein kinase superfamily. Tyr protein kinase family. Insulin receptor subfamily.</text>
</comment>
<evidence type="ECO:0000256" key="16">
    <source>
        <dbReference type="RuleBase" id="RU000312"/>
    </source>
</evidence>
<evidence type="ECO:0000256" key="19">
    <source>
        <dbReference type="SAM" id="SignalP"/>
    </source>
</evidence>
<dbReference type="PANTHER" id="PTHR24416:SF527">
    <property type="entry name" value="PROTO-ONCOGENE TYROSINE-PROTEIN KINASE ROS"/>
    <property type="match status" value="1"/>
</dbReference>
<dbReference type="GO" id="GO:0004714">
    <property type="term" value="F:transmembrane receptor protein tyrosine kinase activity"/>
    <property type="evidence" value="ECO:0007669"/>
    <property type="project" value="UniProtKB-EC"/>
</dbReference>
<evidence type="ECO:0000256" key="13">
    <source>
        <dbReference type="ARBA" id="ARBA00023180"/>
    </source>
</evidence>
<evidence type="ECO:0000256" key="1">
    <source>
        <dbReference type="ARBA" id="ARBA00004479"/>
    </source>
</evidence>
<dbReference type="InterPro" id="IPR011009">
    <property type="entry name" value="Kinase-like_dom_sf"/>
</dbReference>
<evidence type="ECO:0000256" key="14">
    <source>
        <dbReference type="ARBA" id="ARBA00051243"/>
    </source>
</evidence>